<gene>
    <name evidence="2" type="ORF">PGLA1383_LOCUS41527</name>
</gene>
<proteinExistence type="predicted"/>
<evidence type="ECO:0000313" key="2">
    <source>
        <dbReference type="EMBL" id="CAE8624402.1"/>
    </source>
</evidence>
<feature type="compositionally biased region" description="Basic and acidic residues" evidence="1">
    <location>
        <begin position="1"/>
        <end position="17"/>
    </location>
</feature>
<dbReference type="Proteomes" id="UP000654075">
    <property type="component" value="Unassembled WGS sequence"/>
</dbReference>
<name>A0A813GDU8_POLGL</name>
<comment type="caution">
    <text evidence="2">The sequence shown here is derived from an EMBL/GenBank/DDBJ whole genome shotgun (WGS) entry which is preliminary data.</text>
</comment>
<feature type="region of interest" description="Disordered" evidence="1">
    <location>
        <begin position="1"/>
        <end position="59"/>
    </location>
</feature>
<protein>
    <submittedName>
        <fullName evidence="2">Uncharacterized protein</fullName>
    </submittedName>
</protein>
<sequence length="105" mass="11355">MPSFCDRRSSVTVRERPSPSPWTQGEGEENVSSDLSTRLKSRARPNLSPQLSPDFGNGCRPSSKDPALHVCAGGLCRFEARRACCAQRWQGGNNRPDTAAHGGQG</sequence>
<dbReference type="AlphaFoldDB" id="A0A813GDU8"/>
<accession>A0A813GDU8</accession>
<evidence type="ECO:0000256" key="1">
    <source>
        <dbReference type="SAM" id="MobiDB-lite"/>
    </source>
</evidence>
<dbReference type="EMBL" id="CAJNNV010028383">
    <property type="protein sequence ID" value="CAE8624402.1"/>
    <property type="molecule type" value="Genomic_DNA"/>
</dbReference>
<keyword evidence="3" id="KW-1185">Reference proteome</keyword>
<reference evidence="2" key="1">
    <citation type="submission" date="2021-02" db="EMBL/GenBank/DDBJ databases">
        <authorList>
            <person name="Dougan E. K."/>
            <person name="Rhodes N."/>
            <person name="Thang M."/>
            <person name="Chan C."/>
        </authorList>
    </citation>
    <scope>NUCLEOTIDE SEQUENCE</scope>
</reference>
<organism evidence="2 3">
    <name type="scientific">Polarella glacialis</name>
    <name type="common">Dinoflagellate</name>
    <dbReference type="NCBI Taxonomy" id="89957"/>
    <lineage>
        <taxon>Eukaryota</taxon>
        <taxon>Sar</taxon>
        <taxon>Alveolata</taxon>
        <taxon>Dinophyceae</taxon>
        <taxon>Suessiales</taxon>
        <taxon>Suessiaceae</taxon>
        <taxon>Polarella</taxon>
    </lineage>
</organism>
<evidence type="ECO:0000313" key="3">
    <source>
        <dbReference type="Proteomes" id="UP000654075"/>
    </source>
</evidence>